<feature type="region of interest" description="Disordered" evidence="3">
    <location>
        <begin position="582"/>
        <end position="617"/>
    </location>
</feature>
<dbReference type="GO" id="GO:0008270">
    <property type="term" value="F:zinc ion binding"/>
    <property type="evidence" value="ECO:0007669"/>
    <property type="project" value="UniProtKB-KW"/>
</dbReference>
<dbReference type="InterPro" id="IPR001878">
    <property type="entry name" value="Znf_CCHC"/>
</dbReference>
<reference evidence="6" key="1">
    <citation type="submission" date="2021-02" db="EMBL/GenBank/DDBJ databases">
        <authorList>
            <person name="Nowell W R."/>
        </authorList>
    </citation>
    <scope>NUCLEOTIDE SEQUENCE</scope>
</reference>
<dbReference type="EMBL" id="CAJOBA010038283">
    <property type="protein sequence ID" value="CAF4058088.1"/>
    <property type="molecule type" value="Genomic_DNA"/>
</dbReference>
<dbReference type="EMBL" id="CAJNOK010016730">
    <property type="protein sequence ID" value="CAF1250673.1"/>
    <property type="molecule type" value="Genomic_DNA"/>
</dbReference>
<dbReference type="Proteomes" id="UP000682733">
    <property type="component" value="Unassembled WGS sequence"/>
</dbReference>
<keyword evidence="1" id="KW-0479">Metal-binding</keyword>
<dbReference type="SMART" id="SM00343">
    <property type="entry name" value="ZnF_C2HC"/>
    <property type="match status" value="2"/>
</dbReference>
<dbReference type="InterPro" id="IPR036875">
    <property type="entry name" value="Znf_CCHC_sf"/>
</dbReference>
<sequence length="654" mass="74723">MSVPYADELAKYIDSEASSVTMTHNLDLFSPNSSQLHLTDEEDENTVVQPKCNQTVILVPVNNTDSPVTVSSQSITLVGDKVPISASSAVLNTNNTTLTSPIWTTSDRSNSATATTTVHTASVSALAPLCTGLTTNTRCVQKSSISCQTETIVEEEKNVNNQRRNSSPQSRIISTTNNTLIWDGVACQTNMSLDMSNEAVWKNPTEEIVEDFRIYREWWLTTDCGAKIHNIKLNKIDHCTGEHGNNTSCKICLGVSRNISLQTEWTSVTTEEDTLDVYRQEYERFYRFRNHLAINRYYAENDIIPRTFNFEIPVQIFGAKDPSLRKRWEQIASDMRKAFLQCEADAIQKTIDETRLKLETLRGKILKMKKEQQMLDIERGASEFLSDFIEKAWNKIFRLEMKEIAPNYVSINIDSVQENSKMPLKDLDGTPPIISKGVNKYGRREEKKKCTGCGKDGHLKFNCNAKCDNCGPKRHHSTEFCWIKNKRERKGVQCFRCGKTGHIQRYCTNENINNRMNGYYSITENPIAKNETIENVQHRTPSVQNNTMIDRLKAIASESEYTRENEDTPLLVHQRLPQRTWSRNHQLIKQQERPRQRLNSGKDRSDTGALGQYNENIRRGHFNRTFYQANKDNKNNQTTNSEIATISTNTNPNQ</sequence>
<dbReference type="AlphaFoldDB" id="A0A8S2PLZ3"/>
<dbReference type="Gene3D" id="4.10.60.10">
    <property type="entry name" value="Zinc finger, CCHC-type"/>
    <property type="match status" value="1"/>
</dbReference>
<keyword evidence="1" id="KW-0862">Zinc</keyword>
<comment type="caution">
    <text evidence="6">The sequence shown here is derived from an EMBL/GenBank/DDBJ whole genome shotgun (WGS) entry which is preliminary data.</text>
</comment>
<evidence type="ECO:0000313" key="6">
    <source>
        <dbReference type="EMBL" id="CAF4058088.1"/>
    </source>
</evidence>
<feature type="domain" description="CCHC-type" evidence="4">
    <location>
        <begin position="449"/>
        <end position="463"/>
    </location>
</feature>
<dbReference type="GO" id="GO:0003676">
    <property type="term" value="F:nucleic acid binding"/>
    <property type="evidence" value="ECO:0007669"/>
    <property type="project" value="InterPro"/>
</dbReference>
<feature type="region of interest" description="Disordered" evidence="3">
    <location>
        <begin position="630"/>
        <end position="654"/>
    </location>
</feature>
<proteinExistence type="predicted"/>
<dbReference type="SUPFAM" id="SSF57756">
    <property type="entry name" value="Retrovirus zinc finger-like domains"/>
    <property type="match status" value="1"/>
</dbReference>
<dbReference type="Proteomes" id="UP000677228">
    <property type="component" value="Unassembled WGS sequence"/>
</dbReference>
<evidence type="ECO:0000259" key="4">
    <source>
        <dbReference type="PROSITE" id="PS50158"/>
    </source>
</evidence>
<feature type="coiled-coil region" evidence="2">
    <location>
        <begin position="344"/>
        <end position="371"/>
    </location>
</feature>
<evidence type="ECO:0000256" key="2">
    <source>
        <dbReference type="SAM" id="Coils"/>
    </source>
</evidence>
<feature type="domain" description="CCHC-type" evidence="4">
    <location>
        <begin position="494"/>
        <end position="509"/>
    </location>
</feature>
<keyword evidence="2" id="KW-0175">Coiled coil</keyword>
<evidence type="ECO:0000256" key="3">
    <source>
        <dbReference type="SAM" id="MobiDB-lite"/>
    </source>
</evidence>
<evidence type="ECO:0000313" key="7">
    <source>
        <dbReference type="Proteomes" id="UP000682733"/>
    </source>
</evidence>
<accession>A0A8S2PLZ3</accession>
<protein>
    <recommendedName>
        <fullName evidence="4">CCHC-type domain-containing protein</fullName>
    </recommendedName>
</protein>
<evidence type="ECO:0000313" key="5">
    <source>
        <dbReference type="EMBL" id="CAF1250673.1"/>
    </source>
</evidence>
<dbReference type="PROSITE" id="PS50158">
    <property type="entry name" value="ZF_CCHC"/>
    <property type="match status" value="2"/>
</dbReference>
<keyword evidence="1" id="KW-0863">Zinc-finger</keyword>
<evidence type="ECO:0000256" key="1">
    <source>
        <dbReference type="PROSITE-ProRule" id="PRU00047"/>
    </source>
</evidence>
<name>A0A8S2PLZ3_9BILA</name>
<organism evidence="6 7">
    <name type="scientific">Didymodactylos carnosus</name>
    <dbReference type="NCBI Taxonomy" id="1234261"/>
    <lineage>
        <taxon>Eukaryota</taxon>
        <taxon>Metazoa</taxon>
        <taxon>Spiralia</taxon>
        <taxon>Gnathifera</taxon>
        <taxon>Rotifera</taxon>
        <taxon>Eurotatoria</taxon>
        <taxon>Bdelloidea</taxon>
        <taxon>Philodinida</taxon>
        <taxon>Philodinidae</taxon>
        <taxon>Didymodactylos</taxon>
    </lineage>
</organism>
<gene>
    <name evidence="5" type="ORF">OVA965_LOCUS26263</name>
    <name evidence="6" type="ORF">TMI583_LOCUS27000</name>
</gene>
<feature type="compositionally biased region" description="Basic and acidic residues" evidence="3">
    <location>
        <begin position="590"/>
        <end position="606"/>
    </location>
</feature>